<proteinExistence type="predicted"/>
<comment type="caution">
    <text evidence="2">The sequence shown here is derived from an EMBL/GenBank/DDBJ whole genome shotgun (WGS) entry which is preliminary data.</text>
</comment>
<dbReference type="PROSITE" id="PS51186">
    <property type="entry name" value="GNAT"/>
    <property type="match status" value="1"/>
</dbReference>
<dbReference type="InterPro" id="IPR000182">
    <property type="entry name" value="GNAT_dom"/>
</dbReference>
<gene>
    <name evidence="2" type="ORF">B5M47_02045</name>
</gene>
<name>A0A1W9NY30_UNCC3</name>
<dbReference type="SUPFAM" id="SSF55729">
    <property type="entry name" value="Acyl-CoA N-acyltransferases (Nat)"/>
    <property type="match status" value="1"/>
</dbReference>
<evidence type="ECO:0000313" key="2">
    <source>
        <dbReference type="EMBL" id="OQX51055.1"/>
    </source>
</evidence>
<feature type="domain" description="N-acetyltransferase" evidence="1">
    <location>
        <begin position="1"/>
        <end position="143"/>
    </location>
</feature>
<accession>A0A1W9NY30</accession>
<dbReference type="STRING" id="1968527.B5M47_02045"/>
<organism evidence="2 3">
    <name type="scientific">candidate division CPR3 bacterium 4484_211</name>
    <dbReference type="NCBI Taxonomy" id="1968527"/>
    <lineage>
        <taxon>Bacteria</taxon>
        <taxon>Bacteria division CPR3</taxon>
    </lineage>
</organism>
<evidence type="ECO:0000313" key="3">
    <source>
        <dbReference type="Proteomes" id="UP000192520"/>
    </source>
</evidence>
<dbReference type="CDD" id="cd04301">
    <property type="entry name" value="NAT_SF"/>
    <property type="match status" value="1"/>
</dbReference>
<reference evidence="3" key="1">
    <citation type="submission" date="2017-03" db="EMBL/GenBank/DDBJ databases">
        <title>Novel pathways for hydrocarbon cycling and metabolic interdependencies in hydrothermal sediment communities.</title>
        <authorList>
            <person name="Dombrowski N."/>
            <person name="Seitz K."/>
            <person name="Teske A."/>
            <person name="Baker B."/>
        </authorList>
    </citation>
    <scope>NUCLEOTIDE SEQUENCE [LARGE SCALE GENOMIC DNA]</scope>
</reference>
<dbReference type="Proteomes" id="UP000192520">
    <property type="component" value="Unassembled WGS sequence"/>
</dbReference>
<dbReference type="InterPro" id="IPR016181">
    <property type="entry name" value="Acyl_CoA_acyltransferase"/>
</dbReference>
<dbReference type="EMBL" id="MZGJ01000009">
    <property type="protein sequence ID" value="OQX51055.1"/>
    <property type="molecule type" value="Genomic_DNA"/>
</dbReference>
<dbReference type="Gene3D" id="3.40.630.30">
    <property type="match status" value="1"/>
</dbReference>
<evidence type="ECO:0000259" key="1">
    <source>
        <dbReference type="PROSITE" id="PS51186"/>
    </source>
</evidence>
<dbReference type="Pfam" id="PF00583">
    <property type="entry name" value="Acetyltransf_1"/>
    <property type="match status" value="1"/>
</dbReference>
<dbReference type="GO" id="GO:0016747">
    <property type="term" value="F:acyltransferase activity, transferring groups other than amino-acyl groups"/>
    <property type="evidence" value="ECO:0007669"/>
    <property type="project" value="InterPro"/>
</dbReference>
<dbReference type="AlphaFoldDB" id="A0A1W9NY30"/>
<protein>
    <recommendedName>
        <fullName evidence="1">N-acetyltransferase domain-containing protein</fullName>
    </recommendedName>
</protein>
<sequence length="162" mass="18556">MHIRNQFKSKEIPKIAQQIYNLIQQEKGLTKHPLSSIKKLIKDGSVFVSFNHNSQIVGFVTRKKITTNFFEIRSWYVAPKYRQTGLAGNILRKALKGNRFNYVAATFQPSIVDIGKKFGFEHATLSDLPPRVLIHFILSRNLSSIFKHLTGKKSTLLIRKCA</sequence>